<dbReference type="Pfam" id="PF02142">
    <property type="entry name" value="MGS"/>
    <property type="match status" value="1"/>
</dbReference>
<dbReference type="InterPro" id="IPR011607">
    <property type="entry name" value="MGS-like_dom"/>
</dbReference>
<dbReference type="RefSeq" id="WP_067649465.1">
    <property type="nucleotide sequence ID" value="NZ_KQ961029.1"/>
</dbReference>
<dbReference type="Proteomes" id="UP000070498">
    <property type="component" value="Unassembled WGS sequence"/>
</dbReference>
<feature type="domain" description="MGS-like" evidence="4">
    <location>
        <begin position="1"/>
        <end position="127"/>
    </location>
</feature>
<dbReference type="EMBL" id="LNUW01000037">
    <property type="protein sequence ID" value="KXG84392.1"/>
    <property type="molecule type" value="Genomic_DNA"/>
</dbReference>
<evidence type="ECO:0000313" key="6">
    <source>
        <dbReference type="Proteomes" id="UP000070498"/>
    </source>
</evidence>
<dbReference type="HAMAP" id="MF_00549">
    <property type="entry name" value="Methylglyoxal_synth"/>
    <property type="match status" value="1"/>
</dbReference>
<dbReference type="InterPro" id="IPR036914">
    <property type="entry name" value="MGS-like_dom_sf"/>
</dbReference>
<dbReference type="PROSITE" id="PS51855">
    <property type="entry name" value="MGS"/>
    <property type="match status" value="1"/>
</dbReference>
<dbReference type="GO" id="GO:0019242">
    <property type="term" value="P:methylglyoxal biosynthetic process"/>
    <property type="evidence" value="ECO:0007669"/>
    <property type="project" value="UniProtKB-UniRule"/>
</dbReference>
<evidence type="ECO:0000313" key="5">
    <source>
        <dbReference type="EMBL" id="KXG84392.1"/>
    </source>
</evidence>
<organism evidence="5 6">
    <name type="scientific">Agrobacterium bohemicum</name>
    <dbReference type="NCBI Taxonomy" id="2052828"/>
    <lineage>
        <taxon>Bacteria</taxon>
        <taxon>Pseudomonadati</taxon>
        <taxon>Pseudomonadota</taxon>
        <taxon>Alphaproteobacteria</taxon>
        <taxon>Hyphomicrobiales</taxon>
        <taxon>Rhizobiaceae</taxon>
        <taxon>Rhizobium/Agrobacterium group</taxon>
        <taxon>Agrobacterium</taxon>
    </lineage>
</organism>
<evidence type="ECO:0000256" key="3">
    <source>
        <dbReference type="PIRSR" id="PIRSR006614-1"/>
    </source>
</evidence>
<sequence length="127" mass="13677">MTGQRCIALIAHDQKKDDMANFARKHQAALSQFRIVATGTTGGRVQEACPGLNVVRLKSGPLGGDQQIGAMIATGDVDMLIFFIDPLSSLPHDVDVKALTRLATVYDIPMALNRATAEQLADFQSTH</sequence>
<dbReference type="Gene3D" id="3.40.50.1380">
    <property type="entry name" value="Methylglyoxal synthase-like domain"/>
    <property type="match status" value="1"/>
</dbReference>
<dbReference type="NCBIfam" id="NF003559">
    <property type="entry name" value="PRK05234.1"/>
    <property type="match status" value="1"/>
</dbReference>
<dbReference type="CDD" id="cd01422">
    <property type="entry name" value="MGS"/>
    <property type="match status" value="1"/>
</dbReference>
<protein>
    <recommendedName>
        <fullName evidence="2">Methylglyoxal synthase</fullName>
        <shortName evidence="2">MGS</shortName>
        <ecNumber evidence="2">4.2.3.3</ecNumber>
    </recommendedName>
</protein>
<comment type="function">
    <text evidence="2">Catalyzes the formation of methylglyoxal from dihydroxyacetone phosphate.</text>
</comment>
<feature type="binding site" evidence="2">
    <location>
        <position position="92"/>
    </location>
    <ligand>
        <name>substrate</name>
    </ligand>
</feature>
<dbReference type="EC" id="4.2.3.3" evidence="2"/>
<comment type="caution">
    <text evidence="5">The sequence shown here is derived from an EMBL/GenBank/DDBJ whole genome shotgun (WGS) entry which is preliminary data.</text>
</comment>
<dbReference type="SMART" id="SM00851">
    <property type="entry name" value="MGS"/>
    <property type="match status" value="1"/>
</dbReference>
<name>A0A135NYZ9_9HYPH</name>
<gene>
    <name evidence="2" type="primary">mgsA</name>
    <name evidence="5" type="ORF">ATO67_12820</name>
</gene>
<evidence type="ECO:0000256" key="1">
    <source>
        <dbReference type="ARBA" id="ARBA00006287"/>
    </source>
</evidence>
<evidence type="ECO:0000256" key="2">
    <source>
        <dbReference type="HAMAP-Rule" id="MF_00549"/>
    </source>
</evidence>
<dbReference type="PIRSF" id="PIRSF006614">
    <property type="entry name" value="Methylglyox_syn"/>
    <property type="match status" value="1"/>
</dbReference>
<feature type="binding site" evidence="2">
    <location>
        <begin position="59"/>
        <end position="60"/>
    </location>
    <ligand>
        <name>substrate</name>
    </ligand>
</feature>
<dbReference type="GO" id="GO:0008929">
    <property type="term" value="F:methylglyoxal synthase activity"/>
    <property type="evidence" value="ECO:0007669"/>
    <property type="project" value="UniProtKB-UniRule"/>
</dbReference>
<comment type="catalytic activity">
    <reaction evidence="2">
        <text>dihydroxyacetone phosphate = methylglyoxal + phosphate</text>
        <dbReference type="Rhea" id="RHEA:17937"/>
        <dbReference type="ChEBI" id="CHEBI:17158"/>
        <dbReference type="ChEBI" id="CHEBI:43474"/>
        <dbReference type="ChEBI" id="CHEBI:57642"/>
        <dbReference type="EC" id="4.2.3.3"/>
    </reaction>
</comment>
<dbReference type="NCBIfam" id="TIGR00160">
    <property type="entry name" value="MGSA"/>
    <property type="match status" value="1"/>
</dbReference>
<dbReference type="AlphaFoldDB" id="A0A135NYZ9"/>
<dbReference type="InterPro" id="IPR018148">
    <property type="entry name" value="Methylglyoxal_synth_AS"/>
</dbReference>
<accession>A0A135NYZ9</accession>
<comment type="similarity">
    <text evidence="1 2">Belongs to the methylglyoxal synthase family.</text>
</comment>
<dbReference type="PANTHER" id="PTHR30492">
    <property type="entry name" value="METHYLGLYOXAL SYNTHASE"/>
    <property type="match status" value="1"/>
</dbReference>
<keyword evidence="6" id="KW-1185">Reference proteome</keyword>
<keyword evidence="2" id="KW-0456">Lyase</keyword>
<feature type="active site" description="Proton donor/acceptor" evidence="2 3">
    <location>
        <position position="65"/>
    </location>
</feature>
<dbReference type="GO" id="GO:0005829">
    <property type="term" value="C:cytosol"/>
    <property type="evidence" value="ECO:0007669"/>
    <property type="project" value="TreeGrafter"/>
</dbReference>
<feature type="binding site" evidence="2">
    <location>
        <position position="12"/>
    </location>
    <ligand>
        <name>substrate</name>
    </ligand>
</feature>
<feature type="binding site" evidence="2">
    <location>
        <begin position="38"/>
        <end position="41"/>
    </location>
    <ligand>
        <name>substrate</name>
    </ligand>
</feature>
<feature type="binding site" evidence="2">
    <location>
        <position position="16"/>
    </location>
    <ligand>
        <name>substrate</name>
    </ligand>
</feature>
<reference evidence="5 6" key="1">
    <citation type="submission" date="2015-11" db="EMBL/GenBank/DDBJ databases">
        <title>Draft genome sequence of Agrobacterium sp. R89-1.</title>
        <authorList>
            <person name="Zahradnik J."/>
            <person name="Kyslikova E."/>
            <person name="Palyzova A."/>
            <person name="Kyslik P."/>
        </authorList>
    </citation>
    <scope>NUCLEOTIDE SEQUENCE [LARGE SCALE GENOMIC DNA]</scope>
    <source>
        <strain evidence="5 6">R89-1</strain>
    </source>
</reference>
<evidence type="ECO:0000259" key="4">
    <source>
        <dbReference type="PROSITE" id="PS51855"/>
    </source>
</evidence>
<proteinExistence type="inferred from homology"/>
<dbReference type="InterPro" id="IPR004363">
    <property type="entry name" value="Methylgl_synth"/>
</dbReference>
<dbReference type="SUPFAM" id="SSF52335">
    <property type="entry name" value="Methylglyoxal synthase-like"/>
    <property type="match status" value="1"/>
</dbReference>
<dbReference type="PANTHER" id="PTHR30492:SF0">
    <property type="entry name" value="METHYLGLYOXAL SYNTHASE"/>
    <property type="match status" value="1"/>
</dbReference>
<dbReference type="STRING" id="2052828.ATO67_12820"/>
<dbReference type="PROSITE" id="PS01335">
    <property type="entry name" value="METHYLGLYOXAL_SYNTH"/>
    <property type="match status" value="1"/>
</dbReference>